<organism evidence="2 3">
    <name type="scientific">Triparma columacea</name>
    <dbReference type="NCBI Taxonomy" id="722753"/>
    <lineage>
        <taxon>Eukaryota</taxon>
        <taxon>Sar</taxon>
        <taxon>Stramenopiles</taxon>
        <taxon>Ochrophyta</taxon>
        <taxon>Bolidophyceae</taxon>
        <taxon>Parmales</taxon>
        <taxon>Triparmaceae</taxon>
        <taxon>Triparma</taxon>
    </lineage>
</organism>
<evidence type="ECO:0000313" key="2">
    <source>
        <dbReference type="EMBL" id="GMI43232.1"/>
    </source>
</evidence>
<dbReference type="OrthoDB" id="9988732at2759"/>
<keyword evidence="1" id="KW-0472">Membrane</keyword>
<reference evidence="3" key="1">
    <citation type="journal article" date="2023" name="Commun. Biol.">
        <title>Genome analysis of Parmales, the sister group of diatoms, reveals the evolutionary specialization of diatoms from phago-mixotrophs to photoautotrophs.</title>
        <authorList>
            <person name="Ban H."/>
            <person name="Sato S."/>
            <person name="Yoshikawa S."/>
            <person name="Yamada K."/>
            <person name="Nakamura Y."/>
            <person name="Ichinomiya M."/>
            <person name="Sato N."/>
            <person name="Blanc-Mathieu R."/>
            <person name="Endo H."/>
            <person name="Kuwata A."/>
            <person name="Ogata H."/>
        </authorList>
    </citation>
    <scope>NUCLEOTIDE SEQUENCE [LARGE SCALE GENOMIC DNA]</scope>
</reference>
<evidence type="ECO:0000313" key="3">
    <source>
        <dbReference type="Proteomes" id="UP001165065"/>
    </source>
</evidence>
<keyword evidence="3" id="KW-1185">Reference proteome</keyword>
<keyword evidence="1" id="KW-1133">Transmembrane helix</keyword>
<evidence type="ECO:0000256" key="1">
    <source>
        <dbReference type="SAM" id="Phobius"/>
    </source>
</evidence>
<name>A0A9W7L9Z8_9STRA</name>
<sequence length="354" mass="38658">MNLSDLKVPPENTKQITLDKIDRGPLGKVAPILSLFSTVAPPSDYSPSRSGNSCYMVTVGISHYCEKARWCMDLMRADKENDFDYYESAHVPGLAALYTTALDGGVSATPIVKFADGEVVWDSTKVMDKVVPKAFEEEGGREIEEWMDEKLGSGTRCYAYYHLLGGDPELLTELATDQTSWVESKIFGLMARKGMIQPGMKKFMGIDKGAMEDSEATIRRVFDEIGEKIEEGDGDFIMGNRFTRADLTFAALASPLLNLSQFKNSQRLYEKFPKALKDMSSELRSHPAGLHAIKCYDEYRGGKMGKDGRVEKGVMQAVRLRQGQRNRLGVIAGVAAAVGVGAAAVVGGVVGVVG</sequence>
<proteinExistence type="predicted"/>
<dbReference type="SUPFAM" id="SSF47616">
    <property type="entry name" value="GST C-terminal domain-like"/>
    <property type="match status" value="1"/>
</dbReference>
<protein>
    <recommendedName>
        <fullName evidence="4">GST C-terminal domain-containing protein</fullName>
    </recommendedName>
</protein>
<keyword evidence="1" id="KW-0812">Transmembrane</keyword>
<comment type="caution">
    <text evidence="2">The sequence shown here is derived from an EMBL/GenBank/DDBJ whole genome shotgun (WGS) entry which is preliminary data.</text>
</comment>
<feature type="transmembrane region" description="Helical" evidence="1">
    <location>
        <begin position="328"/>
        <end position="353"/>
    </location>
</feature>
<gene>
    <name evidence="2" type="ORF">TrCOL_g2620</name>
</gene>
<dbReference type="Proteomes" id="UP001165065">
    <property type="component" value="Unassembled WGS sequence"/>
</dbReference>
<dbReference type="InterPro" id="IPR036282">
    <property type="entry name" value="Glutathione-S-Trfase_C_sf"/>
</dbReference>
<dbReference type="AlphaFoldDB" id="A0A9W7L9Z8"/>
<dbReference type="EMBL" id="BRYA01000190">
    <property type="protein sequence ID" value="GMI43232.1"/>
    <property type="molecule type" value="Genomic_DNA"/>
</dbReference>
<accession>A0A9W7L9Z8</accession>
<evidence type="ECO:0008006" key="4">
    <source>
        <dbReference type="Google" id="ProtNLM"/>
    </source>
</evidence>